<gene>
    <name evidence="1" type="ORF">Sjap_025914</name>
</gene>
<sequence>MFGGTNRPELWNCVGQPSITAPPVTWSICTPSDLEYPDQCFPFELAAHRS</sequence>
<evidence type="ECO:0000313" key="1">
    <source>
        <dbReference type="EMBL" id="KAK9085503.1"/>
    </source>
</evidence>
<keyword evidence="2" id="KW-1185">Reference proteome</keyword>
<name>A0AAP0E5Q3_9MAGN</name>
<dbReference type="AlphaFoldDB" id="A0AAP0E5Q3"/>
<reference evidence="1 2" key="1">
    <citation type="submission" date="2024-01" db="EMBL/GenBank/DDBJ databases">
        <title>Genome assemblies of Stephania.</title>
        <authorList>
            <person name="Yang L."/>
        </authorList>
    </citation>
    <scope>NUCLEOTIDE SEQUENCE [LARGE SCALE GENOMIC DNA]</scope>
    <source>
        <strain evidence="1">QJT</strain>
        <tissue evidence="1">Leaf</tissue>
    </source>
</reference>
<organism evidence="1 2">
    <name type="scientific">Stephania japonica</name>
    <dbReference type="NCBI Taxonomy" id="461633"/>
    <lineage>
        <taxon>Eukaryota</taxon>
        <taxon>Viridiplantae</taxon>
        <taxon>Streptophyta</taxon>
        <taxon>Embryophyta</taxon>
        <taxon>Tracheophyta</taxon>
        <taxon>Spermatophyta</taxon>
        <taxon>Magnoliopsida</taxon>
        <taxon>Ranunculales</taxon>
        <taxon>Menispermaceae</taxon>
        <taxon>Menispermoideae</taxon>
        <taxon>Cissampelideae</taxon>
        <taxon>Stephania</taxon>
    </lineage>
</organism>
<comment type="caution">
    <text evidence="1">The sequence shown here is derived from an EMBL/GenBank/DDBJ whole genome shotgun (WGS) entry which is preliminary data.</text>
</comment>
<evidence type="ECO:0000313" key="2">
    <source>
        <dbReference type="Proteomes" id="UP001417504"/>
    </source>
</evidence>
<proteinExistence type="predicted"/>
<accession>A0AAP0E5Q3</accession>
<dbReference type="EMBL" id="JBBNAE010000011">
    <property type="protein sequence ID" value="KAK9085503.1"/>
    <property type="molecule type" value="Genomic_DNA"/>
</dbReference>
<dbReference type="Proteomes" id="UP001417504">
    <property type="component" value="Unassembled WGS sequence"/>
</dbReference>
<protein>
    <submittedName>
        <fullName evidence="1">Uncharacterized protein</fullName>
    </submittedName>
</protein>